<evidence type="ECO:0000313" key="2">
    <source>
        <dbReference type="Proteomes" id="UP001164746"/>
    </source>
</evidence>
<dbReference type="Proteomes" id="UP001164746">
    <property type="component" value="Chromosome 7"/>
</dbReference>
<evidence type="ECO:0000313" key="1">
    <source>
        <dbReference type="EMBL" id="WAR11079.1"/>
    </source>
</evidence>
<reference evidence="1" key="1">
    <citation type="submission" date="2022-11" db="EMBL/GenBank/DDBJ databases">
        <title>Centuries of genome instability and evolution in soft-shell clam transmissible cancer (bioRxiv).</title>
        <authorList>
            <person name="Hart S.F.M."/>
            <person name="Yonemitsu M.A."/>
            <person name="Giersch R.M."/>
            <person name="Beal B.F."/>
            <person name="Arriagada G."/>
            <person name="Davis B.W."/>
            <person name="Ostrander E.A."/>
            <person name="Goff S.P."/>
            <person name="Metzger M.J."/>
        </authorList>
    </citation>
    <scope>NUCLEOTIDE SEQUENCE</scope>
    <source>
        <strain evidence="1">MELC-2E11</strain>
        <tissue evidence="1">Siphon/mantle</tissue>
    </source>
</reference>
<accession>A0ABY7EQ51</accession>
<keyword evidence="2" id="KW-1185">Reference proteome</keyword>
<protein>
    <submittedName>
        <fullName evidence="1">Uncharacterized protein</fullName>
    </submittedName>
</protein>
<gene>
    <name evidence="1" type="ORF">MAR_036155</name>
</gene>
<sequence>MCDYSLLNSFFGCLESLCPTEFAKGQVGAELINCENYNALKYAFNTARVSQCTCCGFPENVYNQGIFETDFRVIDHIFSSKGIRISDPQRMFLPLDADTTTSGADGNRPLSDHNGAMAEVRYCVGYFQRWSQDPGPCPFIGLS</sequence>
<dbReference type="EMBL" id="CP111018">
    <property type="protein sequence ID" value="WAR11079.1"/>
    <property type="molecule type" value="Genomic_DNA"/>
</dbReference>
<name>A0ABY7EQ51_MYAAR</name>
<organism evidence="1 2">
    <name type="scientific">Mya arenaria</name>
    <name type="common">Soft-shell clam</name>
    <dbReference type="NCBI Taxonomy" id="6604"/>
    <lineage>
        <taxon>Eukaryota</taxon>
        <taxon>Metazoa</taxon>
        <taxon>Spiralia</taxon>
        <taxon>Lophotrochozoa</taxon>
        <taxon>Mollusca</taxon>
        <taxon>Bivalvia</taxon>
        <taxon>Autobranchia</taxon>
        <taxon>Heteroconchia</taxon>
        <taxon>Euheterodonta</taxon>
        <taxon>Imparidentia</taxon>
        <taxon>Neoheterodontei</taxon>
        <taxon>Myida</taxon>
        <taxon>Myoidea</taxon>
        <taxon>Myidae</taxon>
        <taxon>Mya</taxon>
    </lineage>
</organism>
<proteinExistence type="predicted"/>